<name>A0A4Z2IMU2_9TELE</name>
<protein>
    <submittedName>
        <fullName evidence="1">Uncharacterized protein</fullName>
    </submittedName>
</protein>
<dbReference type="Proteomes" id="UP000314294">
    <property type="component" value="Unassembled WGS sequence"/>
</dbReference>
<accession>A0A4Z2IMU2</accession>
<evidence type="ECO:0000313" key="1">
    <source>
        <dbReference type="EMBL" id="TNN78804.1"/>
    </source>
</evidence>
<evidence type="ECO:0000313" key="2">
    <source>
        <dbReference type="Proteomes" id="UP000314294"/>
    </source>
</evidence>
<organism evidence="1 2">
    <name type="scientific">Liparis tanakae</name>
    <name type="common">Tanaka's snailfish</name>
    <dbReference type="NCBI Taxonomy" id="230148"/>
    <lineage>
        <taxon>Eukaryota</taxon>
        <taxon>Metazoa</taxon>
        <taxon>Chordata</taxon>
        <taxon>Craniata</taxon>
        <taxon>Vertebrata</taxon>
        <taxon>Euteleostomi</taxon>
        <taxon>Actinopterygii</taxon>
        <taxon>Neopterygii</taxon>
        <taxon>Teleostei</taxon>
        <taxon>Neoteleostei</taxon>
        <taxon>Acanthomorphata</taxon>
        <taxon>Eupercaria</taxon>
        <taxon>Perciformes</taxon>
        <taxon>Cottioidei</taxon>
        <taxon>Cottales</taxon>
        <taxon>Liparidae</taxon>
        <taxon>Liparis</taxon>
    </lineage>
</organism>
<sequence>MLKVALRPFLKRCFLAFASISLANLRTSDSDWRELWRAVWHETLKRALFFLVRSDSGADRLLSGRPMVSWYPSVSREKFSSMSLIWRSMDSFWKSQSITVPGCSVGEVSKLATRVTQTERRGEERRNEIHCSITDESEVEEYRLWQKVFTLDLYQSSDSWRFLEARFSYCRRTSLRAPSGAFSFLASTCAMVPQQAEKAAHLFVQLLEEDDFLLEGLHLPFQVQSGEGGVVHVLCSDTDR</sequence>
<gene>
    <name evidence="1" type="ORF">EYF80_010974</name>
</gene>
<dbReference type="AlphaFoldDB" id="A0A4Z2IMU2"/>
<keyword evidence="2" id="KW-1185">Reference proteome</keyword>
<dbReference type="EMBL" id="SRLO01000070">
    <property type="protein sequence ID" value="TNN78804.1"/>
    <property type="molecule type" value="Genomic_DNA"/>
</dbReference>
<comment type="caution">
    <text evidence="1">The sequence shown here is derived from an EMBL/GenBank/DDBJ whole genome shotgun (WGS) entry which is preliminary data.</text>
</comment>
<reference evidence="1 2" key="1">
    <citation type="submission" date="2019-03" db="EMBL/GenBank/DDBJ databases">
        <title>First draft genome of Liparis tanakae, snailfish: a comprehensive survey of snailfish specific genes.</title>
        <authorList>
            <person name="Kim W."/>
            <person name="Song I."/>
            <person name="Jeong J.-H."/>
            <person name="Kim D."/>
            <person name="Kim S."/>
            <person name="Ryu S."/>
            <person name="Song J.Y."/>
            <person name="Lee S.K."/>
        </authorList>
    </citation>
    <scope>NUCLEOTIDE SEQUENCE [LARGE SCALE GENOMIC DNA]</scope>
    <source>
        <tissue evidence="1">Muscle</tissue>
    </source>
</reference>
<proteinExistence type="predicted"/>